<comment type="subcellular location">
    <subcellularLocation>
        <location evidence="1">Endoplasmic reticulum membrane</location>
        <topology evidence="1">Multi-pass membrane protein</topology>
    </subcellularLocation>
</comment>
<gene>
    <name evidence="8" type="ORF">EGW08_002643</name>
</gene>
<comment type="caution">
    <text evidence="8">The sequence shown here is derived from an EMBL/GenBank/DDBJ whole genome shotgun (WGS) entry which is preliminary data.</text>
</comment>
<evidence type="ECO:0000313" key="8">
    <source>
        <dbReference type="EMBL" id="RUS89625.1"/>
    </source>
</evidence>
<dbReference type="InterPro" id="IPR000639">
    <property type="entry name" value="Epox_hydrolase-like"/>
</dbReference>
<evidence type="ECO:0000256" key="6">
    <source>
        <dbReference type="ARBA" id="ARBA00023136"/>
    </source>
</evidence>
<name>A0A433U717_ELYCH</name>
<dbReference type="OrthoDB" id="7130006at2759"/>
<keyword evidence="2" id="KW-0812">Transmembrane</keyword>
<evidence type="ECO:0000256" key="5">
    <source>
        <dbReference type="ARBA" id="ARBA00022989"/>
    </source>
</evidence>
<dbReference type="Pfam" id="PF00561">
    <property type="entry name" value="Abhydrolase_1"/>
    <property type="match status" value="1"/>
</dbReference>
<evidence type="ECO:0000256" key="4">
    <source>
        <dbReference type="ARBA" id="ARBA00022824"/>
    </source>
</evidence>
<dbReference type="GO" id="GO:0047372">
    <property type="term" value="F:monoacylglycerol lipase activity"/>
    <property type="evidence" value="ECO:0007669"/>
    <property type="project" value="TreeGrafter"/>
</dbReference>
<evidence type="ECO:0000313" key="9">
    <source>
        <dbReference type="Proteomes" id="UP000271974"/>
    </source>
</evidence>
<sequence>MALQRYVLGGCVLALLAIFLKYPAPRLSTRLQAWKDRGSLMSYKDRNIFYIREKGSGSDGVVVCLHGFPTSSFDWIKILPKLQQLFSHVVMLDFLGFGFSDKPQSHVYTIAEQADIVEKLLGKLGVSQAHILSHDYGDTVALELLARFNEQRLSFDMQSLVMLNGGVFPNTHHPRPLQKVLLMPVLGHVASRLFSYPLFCRGFGEIFGEQKPSKEDYDDFWAALRYNDGDKASVGVINFLRERQTFKERWVGALTQTNIKVLMVYGPADPVNPPEFATHFRATVPRQHLAVLADWVGHYPQWEDPGAVGEQLALFMEGLAAHRS</sequence>
<keyword evidence="5" id="KW-1133">Transmembrane helix</keyword>
<accession>A0A433U717</accession>
<proteinExistence type="predicted"/>
<keyword evidence="6" id="KW-0472">Membrane</keyword>
<dbReference type="AlphaFoldDB" id="A0A433U717"/>
<feature type="domain" description="AB hydrolase-1" evidence="7">
    <location>
        <begin position="61"/>
        <end position="171"/>
    </location>
</feature>
<dbReference type="PANTHER" id="PTHR43798">
    <property type="entry name" value="MONOACYLGLYCEROL LIPASE"/>
    <property type="match status" value="1"/>
</dbReference>
<evidence type="ECO:0000256" key="2">
    <source>
        <dbReference type="ARBA" id="ARBA00022692"/>
    </source>
</evidence>
<dbReference type="GO" id="GO:0005789">
    <property type="term" value="C:endoplasmic reticulum membrane"/>
    <property type="evidence" value="ECO:0007669"/>
    <property type="project" value="UniProtKB-SubCell"/>
</dbReference>
<protein>
    <recommendedName>
        <fullName evidence="7">AB hydrolase-1 domain-containing protein</fullName>
    </recommendedName>
</protein>
<keyword evidence="4" id="KW-0256">Endoplasmic reticulum</keyword>
<organism evidence="8 9">
    <name type="scientific">Elysia chlorotica</name>
    <name type="common">Eastern emerald elysia</name>
    <name type="synonym">Sea slug</name>
    <dbReference type="NCBI Taxonomy" id="188477"/>
    <lineage>
        <taxon>Eukaryota</taxon>
        <taxon>Metazoa</taxon>
        <taxon>Spiralia</taxon>
        <taxon>Lophotrochozoa</taxon>
        <taxon>Mollusca</taxon>
        <taxon>Gastropoda</taxon>
        <taxon>Heterobranchia</taxon>
        <taxon>Euthyneura</taxon>
        <taxon>Panpulmonata</taxon>
        <taxon>Sacoglossa</taxon>
        <taxon>Placobranchoidea</taxon>
        <taxon>Plakobranchidae</taxon>
        <taxon>Elysia</taxon>
    </lineage>
</organism>
<dbReference type="EMBL" id="RQTK01000051">
    <property type="protein sequence ID" value="RUS89625.1"/>
    <property type="molecule type" value="Genomic_DNA"/>
</dbReference>
<dbReference type="InterPro" id="IPR050266">
    <property type="entry name" value="AB_hydrolase_sf"/>
</dbReference>
<dbReference type="Gene3D" id="3.40.50.1820">
    <property type="entry name" value="alpha/beta hydrolase"/>
    <property type="match status" value="1"/>
</dbReference>
<dbReference type="SUPFAM" id="SSF53474">
    <property type="entry name" value="alpha/beta-Hydrolases"/>
    <property type="match status" value="1"/>
</dbReference>
<dbReference type="STRING" id="188477.A0A433U717"/>
<dbReference type="PRINTS" id="PR00412">
    <property type="entry name" value="EPOXHYDRLASE"/>
</dbReference>
<evidence type="ECO:0000259" key="7">
    <source>
        <dbReference type="Pfam" id="PF00561"/>
    </source>
</evidence>
<keyword evidence="9" id="KW-1185">Reference proteome</keyword>
<evidence type="ECO:0000256" key="3">
    <source>
        <dbReference type="ARBA" id="ARBA00022801"/>
    </source>
</evidence>
<evidence type="ECO:0000256" key="1">
    <source>
        <dbReference type="ARBA" id="ARBA00004477"/>
    </source>
</evidence>
<dbReference type="InterPro" id="IPR000073">
    <property type="entry name" value="AB_hydrolase_1"/>
</dbReference>
<keyword evidence="3" id="KW-0378">Hydrolase</keyword>
<reference evidence="8 9" key="1">
    <citation type="submission" date="2019-01" db="EMBL/GenBank/DDBJ databases">
        <title>A draft genome assembly of the solar-powered sea slug Elysia chlorotica.</title>
        <authorList>
            <person name="Cai H."/>
            <person name="Li Q."/>
            <person name="Fang X."/>
            <person name="Li J."/>
            <person name="Curtis N.E."/>
            <person name="Altenburger A."/>
            <person name="Shibata T."/>
            <person name="Feng M."/>
            <person name="Maeda T."/>
            <person name="Schwartz J.A."/>
            <person name="Shigenobu S."/>
            <person name="Lundholm N."/>
            <person name="Nishiyama T."/>
            <person name="Yang H."/>
            <person name="Hasebe M."/>
            <person name="Li S."/>
            <person name="Pierce S.K."/>
            <person name="Wang J."/>
        </authorList>
    </citation>
    <scope>NUCLEOTIDE SEQUENCE [LARGE SCALE GENOMIC DNA]</scope>
    <source>
        <strain evidence="8">EC2010</strain>
        <tissue evidence="8">Whole organism of an adult</tissue>
    </source>
</reference>
<dbReference type="FunFam" id="3.40.50.1820:FF:000041">
    <property type="entry name" value="Mesoderm-specific transcript homolog protein"/>
    <property type="match status" value="1"/>
</dbReference>
<dbReference type="Proteomes" id="UP000271974">
    <property type="component" value="Unassembled WGS sequence"/>
</dbReference>
<dbReference type="GO" id="GO:0046464">
    <property type="term" value="P:acylglycerol catabolic process"/>
    <property type="evidence" value="ECO:0007669"/>
    <property type="project" value="TreeGrafter"/>
</dbReference>
<dbReference type="PANTHER" id="PTHR43798:SF33">
    <property type="entry name" value="HYDROLASE, PUTATIVE (AFU_ORTHOLOGUE AFUA_2G14860)-RELATED"/>
    <property type="match status" value="1"/>
</dbReference>
<dbReference type="InterPro" id="IPR029058">
    <property type="entry name" value="AB_hydrolase_fold"/>
</dbReference>